<evidence type="ECO:0000256" key="2">
    <source>
        <dbReference type="SAM" id="Coils"/>
    </source>
</evidence>
<accession>A0A928Z856</accession>
<feature type="coiled-coil region" evidence="2">
    <location>
        <begin position="15"/>
        <end position="71"/>
    </location>
</feature>
<evidence type="ECO:0000259" key="5">
    <source>
        <dbReference type="Pfam" id="PF00892"/>
    </source>
</evidence>
<dbReference type="InterPro" id="IPR000620">
    <property type="entry name" value="EamA_dom"/>
</dbReference>
<keyword evidence="7" id="KW-1185">Reference proteome</keyword>
<gene>
    <name evidence="6" type="ORF">IQ235_15130</name>
</gene>
<feature type="transmembrane region" description="Helical" evidence="4">
    <location>
        <begin position="394"/>
        <end position="413"/>
    </location>
</feature>
<comment type="similarity">
    <text evidence="1">Belongs to the EamA transporter family.</text>
</comment>
<evidence type="ECO:0000256" key="1">
    <source>
        <dbReference type="ARBA" id="ARBA00007362"/>
    </source>
</evidence>
<evidence type="ECO:0000256" key="3">
    <source>
        <dbReference type="SAM" id="MobiDB-lite"/>
    </source>
</evidence>
<proteinExistence type="inferred from homology"/>
<dbReference type="InterPro" id="IPR037185">
    <property type="entry name" value="EmrE-like"/>
</dbReference>
<sequence length="581" mass="62967">MAQRDDPPEMGRANARSAEDILRTLTGDLKNLQQDIIIQLARDVSRLQGEKSRLAREIEQLQTKRKQLSDTSGDAIAPSPLWTQQMAQLLAAQLKEQLWRQTRRPIVNPFGSFDGSPGEFSQLESGGGHLDFPRTSDELAASLNNSLNTSYRDVERELRSPHSSLSQQLRQIQDLQQQGEAILEALVYRLSQQVHLDATQRSSSPATIGENGGTPALQPPDLEKSVPSPASPPLEPKARSIQAKPTSQVKLGLILALLYAAALSVFNVSIGVILNPKTILGIWEWGGIISPSVGNSLLILFLRMVVVVGLMPLVALWLYPPMWEDLGQFWQGRDDRLKLQVIGSGAGLLLSQVLIYMAFGTGIPMAVVITLFFIFPIVTVLGAWVLFGARPSNLRWGIMAIVLCGAILSVPKISDVFSGDVGGNFVLGSMYAVASGITFAGYVLLTQICGKKLHPMPFSFANFLTVFILCLVGVLVAGITGWGSMEVLKEQSIPLLASGVWLGILTLVSYILNNFAIKYSDASLASIVGATGPVMTALFAWIIVNEVMQPLQIGGMVLVTIGVVGLSLERILLAKKTTRSH</sequence>
<dbReference type="Pfam" id="PF00892">
    <property type="entry name" value="EamA"/>
    <property type="match status" value="1"/>
</dbReference>
<dbReference type="PANTHER" id="PTHR22911:SF137">
    <property type="entry name" value="SOLUTE CARRIER FAMILY 35 MEMBER G2-RELATED"/>
    <property type="match status" value="1"/>
</dbReference>
<keyword evidence="4" id="KW-0812">Transmembrane</keyword>
<feature type="transmembrane region" description="Helical" evidence="4">
    <location>
        <begin position="492"/>
        <end position="512"/>
    </location>
</feature>
<feature type="region of interest" description="Disordered" evidence="3">
    <location>
        <begin position="199"/>
        <end position="241"/>
    </location>
</feature>
<feature type="transmembrane region" description="Helical" evidence="4">
    <location>
        <begin position="457"/>
        <end position="480"/>
    </location>
</feature>
<comment type="caution">
    <text evidence="6">The sequence shown here is derived from an EMBL/GenBank/DDBJ whole genome shotgun (WGS) entry which is preliminary data.</text>
</comment>
<feature type="transmembrane region" description="Helical" evidence="4">
    <location>
        <begin position="251"/>
        <end position="274"/>
    </location>
</feature>
<feature type="transmembrane region" description="Helical" evidence="4">
    <location>
        <begin position="365"/>
        <end position="387"/>
    </location>
</feature>
<dbReference type="SUPFAM" id="SSF103481">
    <property type="entry name" value="Multidrug resistance efflux transporter EmrE"/>
    <property type="match status" value="2"/>
</dbReference>
<feature type="transmembrane region" description="Helical" evidence="4">
    <location>
        <begin position="339"/>
        <end position="359"/>
    </location>
</feature>
<protein>
    <submittedName>
        <fullName evidence="6">EamA family transporter</fullName>
    </submittedName>
</protein>
<evidence type="ECO:0000313" key="6">
    <source>
        <dbReference type="EMBL" id="MBE9042112.1"/>
    </source>
</evidence>
<feature type="region of interest" description="Disordered" evidence="3">
    <location>
        <begin position="110"/>
        <end position="135"/>
    </location>
</feature>
<dbReference type="PANTHER" id="PTHR22911">
    <property type="entry name" value="ACYL-MALONYL CONDENSING ENZYME-RELATED"/>
    <property type="match status" value="1"/>
</dbReference>
<feature type="transmembrane region" description="Helical" evidence="4">
    <location>
        <begin position="550"/>
        <end position="573"/>
    </location>
</feature>
<feature type="domain" description="EamA" evidence="5">
    <location>
        <begin position="427"/>
        <end position="567"/>
    </location>
</feature>
<dbReference type="RefSeq" id="WP_264322290.1">
    <property type="nucleotide sequence ID" value="NZ_JADEXN010000299.1"/>
</dbReference>
<dbReference type="EMBL" id="JADEXN010000299">
    <property type="protein sequence ID" value="MBE9042112.1"/>
    <property type="molecule type" value="Genomic_DNA"/>
</dbReference>
<keyword evidence="4" id="KW-0472">Membrane</keyword>
<feature type="transmembrane region" description="Helical" evidence="4">
    <location>
        <begin position="425"/>
        <end position="445"/>
    </location>
</feature>
<feature type="transmembrane region" description="Helical" evidence="4">
    <location>
        <begin position="294"/>
        <end position="319"/>
    </location>
</feature>
<name>A0A928Z856_9CYAN</name>
<dbReference type="GO" id="GO:0016020">
    <property type="term" value="C:membrane"/>
    <property type="evidence" value="ECO:0007669"/>
    <property type="project" value="InterPro"/>
</dbReference>
<evidence type="ECO:0000256" key="4">
    <source>
        <dbReference type="SAM" id="Phobius"/>
    </source>
</evidence>
<keyword evidence="2" id="KW-0175">Coiled coil</keyword>
<evidence type="ECO:0000313" key="7">
    <source>
        <dbReference type="Proteomes" id="UP000621799"/>
    </source>
</evidence>
<reference evidence="6" key="1">
    <citation type="submission" date="2020-10" db="EMBL/GenBank/DDBJ databases">
        <authorList>
            <person name="Castelo-Branco R."/>
            <person name="Eusebio N."/>
            <person name="Adriana R."/>
            <person name="Vieira A."/>
            <person name="Brugerolle De Fraissinette N."/>
            <person name="Rezende De Castro R."/>
            <person name="Schneider M.P."/>
            <person name="Vasconcelos V."/>
            <person name="Leao P.N."/>
        </authorList>
    </citation>
    <scope>NUCLEOTIDE SEQUENCE</scope>
    <source>
        <strain evidence="6">LEGE 11467</strain>
    </source>
</reference>
<keyword evidence="4" id="KW-1133">Transmembrane helix</keyword>
<dbReference type="Proteomes" id="UP000621799">
    <property type="component" value="Unassembled WGS sequence"/>
</dbReference>
<dbReference type="Gene3D" id="1.10.3730.20">
    <property type="match status" value="1"/>
</dbReference>
<organism evidence="6 7">
    <name type="scientific">Zarconia navalis LEGE 11467</name>
    <dbReference type="NCBI Taxonomy" id="1828826"/>
    <lineage>
        <taxon>Bacteria</taxon>
        <taxon>Bacillati</taxon>
        <taxon>Cyanobacteriota</taxon>
        <taxon>Cyanophyceae</taxon>
        <taxon>Oscillatoriophycideae</taxon>
        <taxon>Oscillatoriales</taxon>
        <taxon>Oscillatoriales incertae sedis</taxon>
        <taxon>Zarconia</taxon>
        <taxon>Zarconia navalis</taxon>
    </lineage>
</organism>
<dbReference type="AlphaFoldDB" id="A0A928Z856"/>
<feature type="transmembrane region" description="Helical" evidence="4">
    <location>
        <begin position="524"/>
        <end position="544"/>
    </location>
</feature>